<feature type="domain" description="Tr-type G" evidence="7">
    <location>
        <begin position="21"/>
        <end position="237"/>
    </location>
</feature>
<dbReference type="SUPFAM" id="SSF52540">
    <property type="entry name" value="P-loop containing nucleoside triphosphate hydrolases"/>
    <property type="match status" value="1"/>
</dbReference>
<dbReference type="InterPro" id="IPR027417">
    <property type="entry name" value="P-loop_NTPase"/>
</dbReference>
<dbReference type="CDD" id="cd04166">
    <property type="entry name" value="CysN_ATPS"/>
    <property type="match status" value="1"/>
</dbReference>
<protein>
    <recommendedName>
        <fullName evidence="1">sulfate adenylyltransferase</fullName>
        <ecNumber evidence="1">2.7.7.4</ecNumber>
    </recommendedName>
</protein>
<dbReference type="Gene3D" id="3.40.50.300">
    <property type="entry name" value="P-loop containing nucleotide triphosphate hydrolases"/>
    <property type="match status" value="1"/>
</dbReference>
<dbReference type="PROSITE" id="PS00301">
    <property type="entry name" value="G_TR_1"/>
    <property type="match status" value="1"/>
</dbReference>
<dbReference type="SUPFAM" id="SSF50465">
    <property type="entry name" value="EF-Tu/eEF-1alpha/eIF2-gamma C-terminal domain"/>
    <property type="match status" value="1"/>
</dbReference>
<dbReference type="PROSITE" id="PS51722">
    <property type="entry name" value="G_TR_2"/>
    <property type="match status" value="1"/>
</dbReference>
<keyword evidence="2" id="KW-0808">Transferase</keyword>
<reference evidence="8 9" key="1">
    <citation type="submission" date="2021-03" db="EMBL/GenBank/DDBJ databases">
        <title>Complete genome of Polaribacter_sp.G4M1.</title>
        <authorList>
            <person name="Jeong S.W."/>
            <person name="Bae J.W."/>
        </authorList>
    </citation>
    <scope>NUCLEOTIDE SEQUENCE [LARGE SCALE GENOMIC DNA]</scope>
    <source>
        <strain evidence="8 9">G4M1</strain>
    </source>
</reference>
<keyword evidence="9" id="KW-1185">Reference proteome</keyword>
<evidence type="ECO:0000313" key="8">
    <source>
        <dbReference type="EMBL" id="QTD36892.1"/>
    </source>
</evidence>
<evidence type="ECO:0000256" key="2">
    <source>
        <dbReference type="ARBA" id="ARBA00022679"/>
    </source>
</evidence>
<dbReference type="CDD" id="cd04095">
    <property type="entry name" value="CysN_NoDQ_III"/>
    <property type="match status" value="1"/>
</dbReference>
<dbReference type="InterPro" id="IPR005225">
    <property type="entry name" value="Small_GTP-bd"/>
</dbReference>
<dbReference type="Pfam" id="PF22594">
    <property type="entry name" value="GTP-eEF1A_C"/>
    <property type="match status" value="1"/>
</dbReference>
<dbReference type="InterPro" id="IPR041757">
    <property type="entry name" value="CysN_GTP-bd"/>
</dbReference>
<sequence>MKDTKTQTNSTTSSSLEKAGLGHLKIATAGSVDDGKSTLIGRLLYDTKSLTDDKLEAIQEKSKQRGFDYLDFSLATDGLVAEREQGITIDVAHIYFSTRKKSFIIADTPGHIEYTRNMVTGASTAQASIVLIDARNGVVEQTYRHFFINNLLRIKDVVIAINKMDLVNFSEEKYNIIKGEIEYLASKSEYKNQNLTFIPLSALEGDNVVTPSKNMPWYKGETLLHHLERLDAEDINEVSQTRFPVQTVIRPKTEEHHDFRGYAGKIYGGDFEVGDQVAVLPSQTKSTIKSIHFFNEEFTRAKSGSSVTITLNDNVNVSRGDMLVKIDEEPTITKQLNATICWMDKEPLQASQKYYIKHGVNDAQAKITQLNTIIKTDFSGKIENPSALELNQIGDIQLKLSKPLLVDAYNKNKSNGAFILINPKTNNTVGVGFIKSPL</sequence>
<accession>A0ABX7SRL0</accession>
<dbReference type="RefSeq" id="WP_207971070.1">
    <property type="nucleotide sequence ID" value="NZ_CP071795.1"/>
</dbReference>
<dbReference type="PANTHER" id="PTHR23115">
    <property type="entry name" value="TRANSLATION FACTOR"/>
    <property type="match status" value="1"/>
</dbReference>
<gene>
    <name evidence="8" type="ORF">JL193_12240</name>
</gene>
<evidence type="ECO:0000256" key="3">
    <source>
        <dbReference type="ARBA" id="ARBA00022695"/>
    </source>
</evidence>
<dbReference type="CDD" id="cd03695">
    <property type="entry name" value="CysN_NodQ_II"/>
    <property type="match status" value="1"/>
</dbReference>
<keyword evidence="3" id="KW-0548">Nucleotidyltransferase</keyword>
<dbReference type="InterPro" id="IPR000795">
    <property type="entry name" value="T_Tr_GTP-bd_dom"/>
</dbReference>
<dbReference type="InterPro" id="IPR050100">
    <property type="entry name" value="TRAFAC_GTPase_members"/>
</dbReference>
<keyword evidence="6" id="KW-0342">GTP-binding</keyword>
<dbReference type="Proteomes" id="UP000663935">
    <property type="component" value="Chromosome"/>
</dbReference>
<dbReference type="InterPro" id="IPR031157">
    <property type="entry name" value="G_TR_CS"/>
</dbReference>
<organism evidence="8 9">
    <name type="scientific">Polaribacter batillariae</name>
    <dbReference type="NCBI Taxonomy" id="2808900"/>
    <lineage>
        <taxon>Bacteria</taxon>
        <taxon>Pseudomonadati</taxon>
        <taxon>Bacteroidota</taxon>
        <taxon>Flavobacteriia</taxon>
        <taxon>Flavobacteriales</taxon>
        <taxon>Flavobacteriaceae</taxon>
    </lineage>
</organism>
<dbReference type="NCBIfam" id="TIGR02034">
    <property type="entry name" value="CysN"/>
    <property type="match status" value="1"/>
</dbReference>
<dbReference type="Gene3D" id="2.40.30.10">
    <property type="entry name" value="Translation factors"/>
    <property type="match status" value="2"/>
</dbReference>
<evidence type="ECO:0000313" key="9">
    <source>
        <dbReference type="Proteomes" id="UP000663935"/>
    </source>
</evidence>
<evidence type="ECO:0000256" key="6">
    <source>
        <dbReference type="ARBA" id="ARBA00023134"/>
    </source>
</evidence>
<keyword evidence="5" id="KW-0067">ATP-binding</keyword>
<evidence type="ECO:0000256" key="1">
    <source>
        <dbReference type="ARBA" id="ARBA00012391"/>
    </source>
</evidence>
<evidence type="ECO:0000256" key="4">
    <source>
        <dbReference type="ARBA" id="ARBA00022741"/>
    </source>
</evidence>
<evidence type="ECO:0000259" key="7">
    <source>
        <dbReference type="PROSITE" id="PS51722"/>
    </source>
</evidence>
<name>A0ABX7SRL0_9FLAO</name>
<dbReference type="SUPFAM" id="SSF50447">
    <property type="entry name" value="Translation proteins"/>
    <property type="match status" value="1"/>
</dbReference>
<dbReference type="InterPro" id="IPR044138">
    <property type="entry name" value="CysN_II"/>
</dbReference>
<dbReference type="NCBIfam" id="TIGR00231">
    <property type="entry name" value="small_GTP"/>
    <property type="match status" value="1"/>
</dbReference>
<dbReference type="InterPro" id="IPR054696">
    <property type="entry name" value="GTP-eEF1A_C"/>
</dbReference>
<dbReference type="InterPro" id="IPR009001">
    <property type="entry name" value="Transl_elong_EF1A/Init_IF2_C"/>
</dbReference>
<proteinExistence type="predicted"/>
<dbReference type="InterPro" id="IPR009000">
    <property type="entry name" value="Transl_B-barrel_sf"/>
</dbReference>
<dbReference type="PRINTS" id="PR00315">
    <property type="entry name" value="ELONGATNFCT"/>
</dbReference>
<dbReference type="InterPro" id="IPR044139">
    <property type="entry name" value="CysN_NoDQ_III"/>
</dbReference>
<evidence type="ECO:0000256" key="5">
    <source>
        <dbReference type="ARBA" id="ARBA00022840"/>
    </source>
</evidence>
<keyword evidence="4" id="KW-0547">Nucleotide-binding</keyword>
<dbReference type="InterPro" id="IPR011779">
    <property type="entry name" value="SO4_adenylTrfase_lsu"/>
</dbReference>
<dbReference type="Pfam" id="PF00009">
    <property type="entry name" value="GTP_EFTU"/>
    <property type="match status" value="1"/>
</dbReference>
<dbReference type="EMBL" id="CP071795">
    <property type="protein sequence ID" value="QTD36892.1"/>
    <property type="molecule type" value="Genomic_DNA"/>
</dbReference>
<dbReference type="EC" id="2.7.7.4" evidence="1"/>